<gene>
    <name evidence="2" type="ORF">CALMAC_LOCUS2911</name>
</gene>
<evidence type="ECO:0000256" key="1">
    <source>
        <dbReference type="SAM" id="MobiDB-lite"/>
    </source>
</evidence>
<evidence type="ECO:0000313" key="3">
    <source>
        <dbReference type="Proteomes" id="UP000410492"/>
    </source>
</evidence>
<feature type="region of interest" description="Disordered" evidence="1">
    <location>
        <begin position="303"/>
        <end position="341"/>
    </location>
</feature>
<dbReference type="Proteomes" id="UP000410492">
    <property type="component" value="Unassembled WGS sequence"/>
</dbReference>
<proteinExistence type="predicted"/>
<name>A0A653BQJ2_CALMS</name>
<keyword evidence="3" id="KW-1185">Reference proteome</keyword>
<feature type="region of interest" description="Disordered" evidence="1">
    <location>
        <begin position="228"/>
        <end position="249"/>
    </location>
</feature>
<feature type="compositionally biased region" description="Polar residues" evidence="1">
    <location>
        <begin position="642"/>
        <end position="659"/>
    </location>
</feature>
<feature type="compositionally biased region" description="Low complexity" evidence="1">
    <location>
        <begin position="315"/>
        <end position="328"/>
    </location>
</feature>
<reference evidence="2 3" key="1">
    <citation type="submission" date="2019-01" db="EMBL/GenBank/DDBJ databases">
        <authorList>
            <person name="Sayadi A."/>
        </authorList>
    </citation>
    <scope>NUCLEOTIDE SEQUENCE [LARGE SCALE GENOMIC DNA]</scope>
</reference>
<evidence type="ECO:0000313" key="2">
    <source>
        <dbReference type="EMBL" id="VEN37784.1"/>
    </source>
</evidence>
<sequence length="804" mass="95059">MLQKRRANFWTEEENEGDTGTIKGYSSNDEKHLLVKRDREITGEPVEATSRRLGSKDIDEFYRNMTWTKVKKKKKQKKKPDQEITTKTWSWPESKDEETKQLWKPFNWDVEHTRKKNESSEITEKTAYQHSDTIGNKTNVGSHLIEWPELIEQETSSREGYHEFNETSWKSYNWDLEHNETVWKIFNWNMEHNETYRKIYNWNMEHKSRSGQVESSSEHTGNISATSLEATSSVHSESNEGENVQSTGQNDYQLYNETFWRTYKWNIEHNATFRNTFEWNIEHNETFRRIYNWNMEHYHINSEDTGSTPEFNEKSSSVQPKESSSLSSEANEDMTIELPTQEDSKEFNATIWTAYNWNIEHNATFRRIFEWNMEHNEKFRTIYKLNMERLKNYNQSESEVSSTSKYSEETTFTKLETPSSEFNKVIEGNANDLTAQENDKEFNATFWRQYNWKIEHDPTFRKTFEWNMEHNEKFRTMYKLNMERLKNYNQSESEVLSTSKYSEETTFTKLETPSSEFNKVSEENANELTTLENDKEFNVTFWRQYNWKIEHDATFRKTFEWNMEHNEKFRTLYKLNMERLKNYNQSESETANVTESDSTTEIEGMEEITTNQQEPTVPREATAVTELSEKEKSKLHSIANQLLNSENNENDLTTSDETQTLGESSEETSILESTLPEAEGIITEEGVTTGVSGAATEYQQTIGESSEISVRPELKVESNMYQDNQEDPKNFEATLHTTIVMNNAELQSTFDNVSTEATTGAMASDKTTTLSQFQIKKKCYCRPKRKVRKMQRVLQNRQFHQWFQ</sequence>
<feature type="region of interest" description="Disordered" evidence="1">
    <location>
        <begin position="642"/>
        <end position="669"/>
    </location>
</feature>
<dbReference type="AlphaFoldDB" id="A0A653BQJ2"/>
<dbReference type="OrthoDB" id="6763851at2759"/>
<feature type="compositionally biased region" description="Low complexity" evidence="1">
    <location>
        <begin position="660"/>
        <end position="669"/>
    </location>
</feature>
<feature type="region of interest" description="Disordered" evidence="1">
    <location>
        <begin position="1"/>
        <end position="26"/>
    </location>
</feature>
<organism evidence="2 3">
    <name type="scientific">Callosobruchus maculatus</name>
    <name type="common">Southern cowpea weevil</name>
    <name type="synonym">Pulse bruchid</name>
    <dbReference type="NCBI Taxonomy" id="64391"/>
    <lineage>
        <taxon>Eukaryota</taxon>
        <taxon>Metazoa</taxon>
        <taxon>Ecdysozoa</taxon>
        <taxon>Arthropoda</taxon>
        <taxon>Hexapoda</taxon>
        <taxon>Insecta</taxon>
        <taxon>Pterygota</taxon>
        <taxon>Neoptera</taxon>
        <taxon>Endopterygota</taxon>
        <taxon>Coleoptera</taxon>
        <taxon>Polyphaga</taxon>
        <taxon>Cucujiformia</taxon>
        <taxon>Chrysomeloidea</taxon>
        <taxon>Chrysomelidae</taxon>
        <taxon>Bruchinae</taxon>
        <taxon>Bruchini</taxon>
        <taxon>Callosobruchus</taxon>
    </lineage>
</organism>
<protein>
    <submittedName>
        <fullName evidence="2">Uncharacterized protein</fullName>
    </submittedName>
</protein>
<accession>A0A653BQJ2</accession>
<dbReference type="EMBL" id="CAACVG010003797">
    <property type="protein sequence ID" value="VEN37784.1"/>
    <property type="molecule type" value="Genomic_DNA"/>
</dbReference>